<evidence type="ECO:0000313" key="2">
    <source>
        <dbReference type="Proteomes" id="UP000813824"/>
    </source>
</evidence>
<sequence length="121" mass="13679">MSMRTARYIISLVLPSVFNLHTALHNSRNPTKLFLLYFTTCSSNPFYFSLQYSASFCPPLLVRITTAVPPYSFLILLRPEGRDDATSPDAVAVKPKLSMFTTMKKMSHQSSTPLIQLKRGF</sequence>
<evidence type="ECO:0000313" key="1">
    <source>
        <dbReference type="EMBL" id="KAH8101247.1"/>
    </source>
</evidence>
<dbReference type="Proteomes" id="UP000813824">
    <property type="component" value="Unassembled WGS sequence"/>
</dbReference>
<proteinExistence type="predicted"/>
<dbReference type="EMBL" id="JAEVFJ010000013">
    <property type="protein sequence ID" value="KAH8101247.1"/>
    <property type="molecule type" value="Genomic_DNA"/>
</dbReference>
<gene>
    <name evidence="1" type="ORF">BXZ70DRAFT_118744</name>
</gene>
<comment type="caution">
    <text evidence="1">The sequence shown here is derived from an EMBL/GenBank/DDBJ whole genome shotgun (WGS) entry which is preliminary data.</text>
</comment>
<dbReference type="AlphaFoldDB" id="A0A8K0UPQ5"/>
<organism evidence="1 2">
    <name type="scientific">Cristinia sonorae</name>
    <dbReference type="NCBI Taxonomy" id="1940300"/>
    <lineage>
        <taxon>Eukaryota</taxon>
        <taxon>Fungi</taxon>
        <taxon>Dikarya</taxon>
        <taxon>Basidiomycota</taxon>
        <taxon>Agaricomycotina</taxon>
        <taxon>Agaricomycetes</taxon>
        <taxon>Agaricomycetidae</taxon>
        <taxon>Agaricales</taxon>
        <taxon>Pleurotineae</taxon>
        <taxon>Stephanosporaceae</taxon>
        <taxon>Cristinia</taxon>
    </lineage>
</organism>
<protein>
    <submittedName>
        <fullName evidence="1">Uncharacterized protein</fullName>
    </submittedName>
</protein>
<name>A0A8K0UPQ5_9AGAR</name>
<reference evidence="1" key="1">
    <citation type="journal article" date="2021" name="New Phytol.">
        <title>Evolutionary innovations through gain and loss of genes in the ectomycorrhizal Boletales.</title>
        <authorList>
            <person name="Wu G."/>
            <person name="Miyauchi S."/>
            <person name="Morin E."/>
            <person name="Kuo A."/>
            <person name="Drula E."/>
            <person name="Varga T."/>
            <person name="Kohler A."/>
            <person name="Feng B."/>
            <person name="Cao Y."/>
            <person name="Lipzen A."/>
            <person name="Daum C."/>
            <person name="Hundley H."/>
            <person name="Pangilinan J."/>
            <person name="Johnson J."/>
            <person name="Barry K."/>
            <person name="LaButti K."/>
            <person name="Ng V."/>
            <person name="Ahrendt S."/>
            <person name="Min B."/>
            <person name="Choi I.G."/>
            <person name="Park H."/>
            <person name="Plett J.M."/>
            <person name="Magnuson J."/>
            <person name="Spatafora J.W."/>
            <person name="Nagy L.G."/>
            <person name="Henrissat B."/>
            <person name="Grigoriev I.V."/>
            <person name="Yang Z.L."/>
            <person name="Xu J."/>
            <person name="Martin F.M."/>
        </authorList>
    </citation>
    <scope>NUCLEOTIDE SEQUENCE</scope>
    <source>
        <strain evidence="1">KKN 215</strain>
    </source>
</reference>
<accession>A0A8K0UPQ5</accession>
<keyword evidence="2" id="KW-1185">Reference proteome</keyword>